<dbReference type="EMBL" id="JAAXYO010000036">
    <property type="protein sequence ID" value="MBU2787156.1"/>
    <property type="molecule type" value="Genomic_DNA"/>
</dbReference>
<gene>
    <name evidence="3" type="ORF">HFQ13_02835</name>
</gene>
<evidence type="ECO:0000313" key="3">
    <source>
        <dbReference type="EMBL" id="MBU2787156.1"/>
    </source>
</evidence>
<dbReference type="RefSeq" id="WP_215872175.1">
    <property type="nucleotide sequence ID" value="NZ_JAAXYO010000036.1"/>
</dbReference>
<dbReference type="Proteomes" id="UP001197378">
    <property type="component" value="Unassembled WGS sequence"/>
</dbReference>
<dbReference type="InterPro" id="IPR052932">
    <property type="entry name" value="OprB_Porin"/>
</dbReference>
<feature type="chain" id="PRO_5041782107" evidence="2">
    <location>
        <begin position="20"/>
        <end position="412"/>
    </location>
</feature>
<dbReference type="PANTHER" id="PTHR37944:SF1">
    <property type="entry name" value="PORIN B"/>
    <property type="match status" value="1"/>
</dbReference>
<dbReference type="Gene3D" id="2.40.160.180">
    <property type="entry name" value="Carbohydrate-selective porin OprB"/>
    <property type="match status" value="1"/>
</dbReference>
<keyword evidence="2" id="KW-0732">Signal</keyword>
<accession>A0AAE2YN96</accession>
<proteinExistence type="inferred from homology"/>
<reference evidence="3" key="1">
    <citation type="journal article" date="2021" name="ISME J.">
        <title>Genomic evolution of the class Acidithiobacillia: deep-branching Proteobacteria living in extreme acidic conditions.</title>
        <authorList>
            <person name="Moya-Beltran A."/>
            <person name="Beard S."/>
            <person name="Rojas-Villalobos C."/>
            <person name="Issotta F."/>
            <person name="Gallardo Y."/>
            <person name="Ulloa R."/>
            <person name="Giaveno A."/>
            <person name="Degli Esposti M."/>
            <person name="Johnson D.B."/>
            <person name="Quatrini R."/>
        </authorList>
    </citation>
    <scope>NUCLEOTIDE SEQUENCE</scope>
    <source>
        <strain evidence="3">VAN18-1</strain>
    </source>
</reference>
<feature type="signal peptide" evidence="2">
    <location>
        <begin position="1"/>
        <end position="19"/>
    </location>
</feature>
<evidence type="ECO:0000256" key="1">
    <source>
        <dbReference type="ARBA" id="ARBA00008769"/>
    </source>
</evidence>
<keyword evidence="4" id="KW-1185">Reference proteome</keyword>
<dbReference type="PANTHER" id="PTHR37944">
    <property type="entry name" value="PORIN B"/>
    <property type="match status" value="1"/>
</dbReference>
<dbReference type="AlphaFoldDB" id="A0AAE2YN96"/>
<evidence type="ECO:0000313" key="4">
    <source>
        <dbReference type="Proteomes" id="UP001197378"/>
    </source>
</evidence>
<dbReference type="InterPro" id="IPR007049">
    <property type="entry name" value="Carb-sel_porin_OprB"/>
</dbReference>
<dbReference type="GO" id="GO:0008643">
    <property type="term" value="P:carbohydrate transport"/>
    <property type="evidence" value="ECO:0007669"/>
    <property type="project" value="InterPro"/>
</dbReference>
<protein>
    <submittedName>
        <fullName evidence="3">Carbohydrate porin</fullName>
    </submittedName>
</protein>
<sequence length="412" mass="45023">MKCKSLSFLMLLWSGASVAAGLPGPAAESPIPNQNGLAPRYLTEFQHIGQGFSWSAHIDTELFANLAGGIRQGTANTTAGQLGLQWDSGKAGAWRGGLFTTSVFGIYSSAEDTAYSGDLQTASNIYAPSAVRLYEANYRQQWTDWLATRVGYTDFNLYFDVASNALQLLNGSFGLDPSLSGNVPALPTYPYSGLGFIVNTHGANWSSKAGVFQGDAVHPYRGVFDRGYLAIWEGALHWGREEGEDPDDDTDEYGKYVFKVGAWHYDQPRAPDFDLSPTTNGIYGIVEAHSQLADAELAPFIQWGKAFGQENLVPWYLGVGARLSHFLAARPDDALSFGMARAALRPGMVAAGYEDEELPAAIYPAETSYEITYVAKLNDYLSLQPDLQYITRPNGVYRNATVGLLRLHLEFF</sequence>
<dbReference type="GO" id="GO:0016020">
    <property type="term" value="C:membrane"/>
    <property type="evidence" value="ECO:0007669"/>
    <property type="project" value="InterPro"/>
</dbReference>
<dbReference type="InterPro" id="IPR038673">
    <property type="entry name" value="OprB_sf"/>
</dbReference>
<organism evidence="3 4">
    <name type="scientific">Igneacidithiobacillus copahuensis</name>
    <dbReference type="NCBI Taxonomy" id="2724909"/>
    <lineage>
        <taxon>Bacteria</taxon>
        <taxon>Pseudomonadati</taxon>
        <taxon>Pseudomonadota</taxon>
        <taxon>Acidithiobacillia</taxon>
        <taxon>Acidithiobacillales</taxon>
        <taxon>Acidithiobacillaceae</taxon>
        <taxon>Igneacidithiobacillus</taxon>
    </lineage>
</organism>
<dbReference type="Pfam" id="PF04966">
    <property type="entry name" value="OprB"/>
    <property type="match status" value="2"/>
</dbReference>
<evidence type="ECO:0000256" key="2">
    <source>
        <dbReference type="RuleBase" id="RU363072"/>
    </source>
</evidence>
<comment type="caution">
    <text evidence="3">The sequence shown here is derived from an EMBL/GenBank/DDBJ whole genome shotgun (WGS) entry which is preliminary data.</text>
</comment>
<dbReference type="GO" id="GO:0015288">
    <property type="term" value="F:porin activity"/>
    <property type="evidence" value="ECO:0007669"/>
    <property type="project" value="InterPro"/>
</dbReference>
<name>A0AAE2YN96_9PROT</name>
<comment type="similarity">
    <text evidence="1 2">Belongs to the OprB family.</text>
</comment>